<dbReference type="AlphaFoldDB" id="A0A2D0J2W8"/>
<accession>A0A2D0J2W8</accession>
<gene>
    <name evidence="2" type="ORF">Xbud_01314</name>
</gene>
<feature type="signal peptide" evidence="1">
    <location>
        <begin position="1"/>
        <end position="22"/>
    </location>
</feature>
<protein>
    <submittedName>
        <fullName evidence="2">Membrane protein</fullName>
    </submittedName>
</protein>
<proteinExistence type="predicted"/>
<sequence length="113" mass="12231">MKKLLLTGAMFIAAFVPSVTQASQDLQSQNSQNIVSSQGISSQGIVTCESLKEQIAQKIINNGIKKTDFSLEVVASDQMDYGSGKIVGSCNRGKQKIIYTRFTHSADEKKSAN</sequence>
<name>A0A2D0J2W8_XENBU</name>
<keyword evidence="1" id="KW-0732">Signal</keyword>
<dbReference type="EMBL" id="NIBS01000004">
    <property type="protein sequence ID" value="PHM28717.1"/>
    <property type="molecule type" value="Genomic_DNA"/>
</dbReference>
<comment type="caution">
    <text evidence="2">The sequence shown here is derived from an EMBL/GenBank/DDBJ whole genome shotgun (WGS) entry which is preliminary data.</text>
</comment>
<feature type="chain" id="PRO_5012813222" evidence="1">
    <location>
        <begin position="23"/>
        <end position="113"/>
    </location>
</feature>
<dbReference type="Pfam" id="PF06649">
    <property type="entry name" value="DUF1161"/>
    <property type="match status" value="1"/>
</dbReference>
<dbReference type="RefSeq" id="WP_244589865.1">
    <property type="nucleotide sequence ID" value="NZ_CAWNNJ010000108.1"/>
</dbReference>
<evidence type="ECO:0000256" key="1">
    <source>
        <dbReference type="SAM" id="SignalP"/>
    </source>
</evidence>
<evidence type="ECO:0000313" key="2">
    <source>
        <dbReference type="EMBL" id="PHM28717.1"/>
    </source>
</evidence>
<evidence type="ECO:0000313" key="3">
    <source>
        <dbReference type="Proteomes" id="UP000225833"/>
    </source>
</evidence>
<reference evidence="2 3" key="1">
    <citation type="journal article" date="2017" name="Nat. Microbiol.">
        <title>Natural product diversity associated with the nematode symbionts Photorhabdus and Xenorhabdus.</title>
        <authorList>
            <person name="Tobias N.J."/>
            <person name="Wolff H."/>
            <person name="Djahanschiri B."/>
            <person name="Grundmann F."/>
            <person name="Kronenwerth M."/>
            <person name="Shi Y.M."/>
            <person name="Simonyi S."/>
            <person name="Grun P."/>
            <person name="Shapiro-Ilan D."/>
            <person name="Pidot S.J."/>
            <person name="Stinear T.P."/>
            <person name="Ebersberger I."/>
            <person name="Bode H.B."/>
        </authorList>
    </citation>
    <scope>NUCLEOTIDE SEQUENCE [LARGE SCALE GENOMIC DNA]</scope>
    <source>
        <strain evidence="2 3">DSM 16342</strain>
    </source>
</reference>
<organism evidence="2 3">
    <name type="scientific">Xenorhabdus budapestensis</name>
    <dbReference type="NCBI Taxonomy" id="290110"/>
    <lineage>
        <taxon>Bacteria</taxon>
        <taxon>Pseudomonadati</taxon>
        <taxon>Pseudomonadota</taxon>
        <taxon>Gammaproteobacteria</taxon>
        <taxon>Enterobacterales</taxon>
        <taxon>Morganellaceae</taxon>
        <taxon>Xenorhabdus</taxon>
    </lineage>
</organism>
<dbReference type="Proteomes" id="UP000225833">
    <property type="component" value="Unassembled WGS sequence"/>
</dbReference>
<dbReference type="InterPro" id="IPR010595">
    <property type="entry name" value="DUF1161"/>
</dbReference>